<dbReference type="GO" id="GO:0005737">
    <property type="term" value="C:cytoplasm"/>
    <property type="evidence" value="ECO:0007669"/>
    <property type="project" value="UniProtKB-SubCell"/>
</dbReference>
<evidence type="ECO:0000256" key="1">
    <source>
        <dbReference type="ARBA" id="ARBA00009018"/>
    </source>
</evidence>
<keyword evidence="2 5" id="KW-0547">Nucleotide-binding</keyword>
<dbReference type="HAMAP" id="MF_00376">
    <property type="entry name" value="Dephospho_CoA_kinase"/>
    <property type="match status" value="1"/>
</dbReference>
<comment type="pathway">
    <text evidence="5">Cofactor biosynthesis; coenzyme A biosynthesis; CoA from (R)-pantothenate: step 5/5.</text>
</comment>
<protein>
    <recommendedName>
        <fullName evidence="5 6">Dephospho-CoA kinase</fullName>
        <ecNumber evidence="5 6">2.7.1.24</ecNumber>
    </recommendedName>
    <alternativeName>
        <fullName evidence="5">Dephosphocoenzyme A kinase</fullName>
    </alternativeName>
</protein>
<comment type="function">
    <text evidence="5">Catalyzes the phosphorylation of the 3'-hydroxyl group of dephosphocoenzyme A to form coenzyme A.</text>
</comment>
<name>A0A953JBS1_9BACT</name>
<evidence type="ECO:0000313" key="7">
    <source>
        <dbReference type="EMBL" id="MBZ0155859.1"/>
    </source>
</evidence>
<dbReference type="CDD" id="cd02022">
    <property type="entry name" value="DPCK"/>
    <property type="match status" value="1"/>
</dbReference>
<evidence type="ECO:0000256" key="6">
    <source>
        <dbReference type="NCBIfam" id="TIGR00152"/>
    </source>
</evidence>
<evidence type="ECO:0000256" key="4">
    <source>
        <dbReference type="ARBA" id="ARBA00022993"/>
    </source>
</evidence>
<dbReference type="PANTHER" id="PTHR10695">
    <property type="entry name" value="DEPHOSPHO-COA KINASE-RELATED"/>
    <property type="match status" value="1"/>
</dbReference>
<comment type="catalytic activity">
    <reaction evidence="5">
        <text>3'-dephospho-CoA + ATP = ADP + CoA + H(+)</text>
        <dbReference type="Rhea" id="RHEA:18245"/>
        <dbReference type="ChEBI" id="CHEBI:15378"/>
        <dbReference type="ChEBI" id="CHEBI:30616"/>
        <dbReference type="ChEBI" id="CHEBI:57287"/>
        <dbReference type="ChEBI" id="CHEBI:57328"/>
        <dbReference type="ChEBI" id="CHEBI:456216"/>
        <dbReference type="EC" id="2.7.1.24"/>
    </reaction>
</comment>
<dbReference type="SUPFAM" id="SSF52540">
    <property type="entry name" value="P-loop containing nucleoside triphosphate hydrolases"/>
    <property type="match status" value="1"/>
</dbReference>
<comment type="similarity">
    <text evidence="1 5">Belongs to the CoaE family.</text>
</comment>
<keyword evidence="5 7" id="KW-0418">Kinase</keyword>
<keyword evidence="4 5" id="KW-0173">Coenzyme A biosynthesis</keyword>
<dbReference type="EC" id="2.7.1.24" evidence="5 6"/>
<gene>
    <name evidence="5 7" type="primary">coaE</name>
    <name evidence="7" type="ORF">K8I29_06540</name>
</gene>
<keyword evidence="5 7" id="KW-0808">Transferase</keyword>
<keyword evidence="3 5" id="KW-0067">ATP-binding</keyword>
<dbReference type="AlphaFoldDB" id="A0A953JBS1"/>
<comment type="caution">
    <text evidence="7">The sequence shown here is derived from an EMBL/GenBank/DDBJ whole genome shotgun (WGS) entry which is preliminary data.</text>
</comment>
<evidence type="ECO:0000256" key="3">
    <source>
        <dbReference type="ARBA" id="ARBA00022840"/>
    </source>
</evidence>
<proteinExistence type="inferred from homology"/>
<dbReference type="InterPro" id="IPR027417">
    <property type="entry name" value="P-loop_NTPase"/>
</dbReference>
<dbReference type="PANTHER" id="PTHR10695:SF46">
    <property type="entry name" value="BIFUNCTIONAL COENZYME A SYNTHASE-RELATED"/>
    <property type="match status" value="1"/>
</dbReference>
<sequence length="211" mass="23692">MLIVGLTGNFGMGKSTVARMFRELGAATIDTDAIVRELLSEPAVLYEIKKAFGEEIAEGEGIDKRALAALVFEHPSLRISLENILHPRVFNRVAEKVKVLDAAGTPLVIVEAPVIFERGYQNKFDKILTVFTSEETAVQRLEERGISEEEAWKRLKSQFPIDMKRERSDYTIDNNYTPDETRKQVESIYRELSRLGGEKAGPLPGRDNGSH</sequence>
<dbReference type="Proteomes" id="UP000705867">
    <property type="component" value="Unassembled WGS sequence"/>
</dbReference>
<dbReference type="Gene3D" id="3.40.50.300">
    <property type="entry name" value="P-loop containing nucleotide triphosphate hydrolases"/>
    <property type="match status" value="1"/>
</dbReference>
<keyword evidence="5" id="KW-0963">Cytoplasm</keyword>
<dbReference type="Pfam" id="PF01121">
    <property type="entry name" value="CoaE"/>
    <property type="match status" value="1"/>
</dbReference>
<accession>A0A953JBS1</accession>
<feature type="binding site" evidence="5">
    <location>
        <begin position="11"/>
        <end position="16"/>
    </location>
    <ligand>
        <name>ATP</name>
        <dbReference type="ChEBI" id="CHEBI:30616"/>
    </ligand>
</feature>
<dbReference type="GO" id="GO:0005524">
    <property type="term" value="F:ATP binding"/>
    <property type="evidence" value="ECO:0007669"/>
    <property type="project" value="UniProtKB-UniRule"/>
</dbReference>
<dbReference type="EMBL" id="JAIOIV010000050">
    <property type="protein sequence ID" value="MBZ0155859.1"/>
    <property type="molecule type" value="Genomic_DNA"/>
</dbReference>
<evidence type="ECO:0000256" key="2">
    <source>
        <dbReference type="ARBA" id="ARBA00022741"/>
    </source>
</evidence>
<reference evidence="7" key="1">
    <citation type="journal article" date="2021" name="bioRxiv">
        <title>Unraveling nitrogen, sulfur and carbon metabolic pathways and microbial community transcriptional responses to substrate deprivation and toxicity stresses in a bioreactor mimicking anoxic brackish coastal sediment conditions.</title>
        <authorList>
            <person name="Martins P.D."/>
            <person name="Echeveste M.J."/>
            <person name="Arshad A."/>
            <person name="Kurth J."/>
            <person name="Ouboter H."/>
            <person name="Jetten M.S.M."/>
            <person name="Welte C.U."/>
        </authorList>
    </citation>
    <scope>NUCLEOTIDE SEQUENCE</scope>
    <source>
        <strain evidence="7">MAG_39</strain>
    </source>
</reference>
<dbReference type="NCBIfam" id="TIGR00152">
    <property type="entry name" value="dephospho-CoA kinase"/>
    <property type="match status" value="1"/>
</dbReference>
<dbReference type="PROSITE" id="PS51219">
    <property type="entry name" value="DPCK"/>
    <property type="match status" value="1"/>
</dbReference>
<dbReference type="GO" id="GO:0004140">
    <property type="term" value="F:dephospho-CoA kinase activity"/>
    <property type="evidence" value="ECO:0007669"/>
    <property type="project" value="UniProtKB-UniRule"/>
</dbReference>
<comment type="subcellular location">
    <subcellularLocation>
        <location evidence="5">Cytoplasm</location>
    </subcellularLocation>
</comment>
<dbReference type="InterPro" id="IPR001977">
    <property type="entry name" value="Depp_CoAkinase"/>
</dbReference>
<evidence type="ECO:0000256" key="5">
    <source>
        <dbReference type="HAMAP-Rule" id="MF_00376"/>
    </source>
</evidence>
<dbReference type="GO" id="GO:0015937">
    <property type="term" value="P:coenzyme A biosynthetic process"/>
    <property type="evidence" value="ECO:0007669"/>
    <property type="project" value="UniProtKB-UniRule"/>
</dbReference>
<organism evidence="7 8">
    <name type="scientific">Candidatus Nitrobium versatile</name>
    <dbReference type="NCBI Taxonomy" id="2884831"/>
    <lineage>
        <taxon>Bacteria</taxon>
        <taxon>Pseudomonadati</taxon>
        <taxon>Nitrospirota</taxon>
        <taxon>Nitrospiria</taxon>
        <taxon>Nitrospirales</taxon>
        <taxon>Nitrospiraceae</taxon>
        <taxon>Candidatus Nitrobium</taxon>
    </lineage>
</organism>
<reference evidence="7" key="2">
    <citation type="submission" date="2021-08" db="EMBL/GenBank/DDBJ databases">
        <authorList>
            <person name="Dalcin Martins P."/>
        </authorList>
    </citation>
    <scope>NUCLEOTIDE SEQUENCE</scope>
    <source>
        <strain evidence="7">MAG_39</strain>
    </source>
</reference>
<evidence type="ECO:0000313" key="8">
    <source>
        <dbReference type="Proteomes" id="UP000705867"/>
    </source>
</evidence>